<dbReference type="STRING" id="1185652.USDA257_c11440"/>
<dbReference type="SUPFAM" id="SSF52096">
    <property type="entry name" value="ClpP/crotonase"/>
    <property type="match status" value="1"/>
</dbReference>
<accession>I3X1H9</accession>
<dbReference type="AlphaFoldDB" id="I3X1H9"/>
<dbReference type="InterPro" id="IPR029045">
    <property type="entry name" value="ClpP/crotonase-like_dom_sf"/>
</dbReference>
<sequence length="41" mass="4725">MFVTGPDVVKTVTNEIVIAEELGGARTHTTKVLRRRRRMRE</sequence>
<proteinExistence type="predicted"/>
<dbReference type="HOGENOM" id="CLU_3276705_0_0_5"/>
<dbReference type="eggNOG" id="COG4799">
    <property type="taxonomic scope" value="Bacteria"/>
</dbReference>
<dbReference type="Gene3D" id="3.90.226.10">
    <property type="entry name" value="2-enoyl-CoA Hydratase, Chain A, domain 1"/>
    <property type="match status" value="1"/>
</dbReference>
<dbReference type="Proteomes" id="UP000006180">
    <property type="component" value="Chromosome"/>
</dbReference>
<evidence type="ECO:0000259" key="1">
    <source>
        <dbReference type="Pfam" id="PF01039"/>
    </source>
</evidence>
<dbReference type="PATRIC" id="fig|1185652.3.peg.1191"/>
<dbReference type="InterPro" id="IPR034733">
    <property type="entry name" value="AcCoA_carboxyl_beta"/>
</dbReference>
<dbReference type="Pfam" id="PF01039">
    <property type="entry name" value="Carboxyl_trans"/>
    <property type="match status" value="1"/>
</dbReference>
<reference evidence="2 3" key="1">
    <citation type="journal article" date="2012" name="J. Bacteriol.">
        <title>Complete genome sequence of the broad-host-range strain Sinorhizobium fredii USDA257.</title>
        <authorList>
            <person name="Schuldes J."/>
            <person name="Rodriguez Orbegoso M."/>
            <person name="Schmeisser C."/>
            <person name="Krishnan H.B."/>
            <person name="Daniel R."/>
            <person name="Streit W.R."/>
        </authorList>
    </citation>
    <scope>NUCLEOTIDE SEQUENCE [LARGE SCALE GENOMIC DNA]</scope>
    <source>
        <strain evidence="2 3">USDA 257</strain>
    </source>
</reference>
<feature type="domain" description="Acetyl-coenzyme A carboxylase carboxyl transferase subunit beta" evidence="1">
    <location>
        <begin position="1"/>
        <end position="31"/>
    </location>
</feature>
<evidence type="ECO:0000313" key="2">
    <source>
        <dbReference type="EMBL" id="AFL49735.1"/>
    </source>
</evidence>
<organism evidence="2 3">
    <name type="scientific">Sinorhizobium fredii (strain USDA 257)</name>
    <dbReference type="NCBI Taxonomy" id="1185652"/>
    <lineage>
        <taxon>Bacteria</taxon>
        <taxon>Pseudomonadati</taxon>
        <taxon>Pseudomonadota</taxon>
        <taxon>Alphaproteobacteria</taxon>
        <taxon>Hyphomicrobiales</taxon>
        <taxon>Rhizobiaceae</taxon>
        <taxon>Sinorhizobium/Ensifer group</taxon>
        <taxon>Sinorhizobium</taxon>
    </lineage>
</organism>
<name>I3X1H9_SINF2</name>
<evidence type="ECO:0000313" key="3">
    <source>
        <dbReference type="Proteomes" id="UP000006180"/>
    </source>
</evidence>
<gene>
    <name evidence="2" type="ORF">USDA257_c11440</name>
</gene>
<dbReference type="EMBL" id="CP003563">
    <property type="protein sequence ID" value="AFL49735.1"/>
    <property type="molecule type" value="Genomic_DNA"/>
</dbReference>
<dbReference type="KEGG" id="sfd:USDA257_c11440"/>
<protein>
    <recommendedName>
        <fullName evidence="1">Acetyl-coenzyme A carboxylase carboxyl transferase subunit beta domain-containing protein</fullName>
    </recommendedName>
</protein>